<gene>
    <name evidence="3" type="ORF">THAPS_23344</name>
</gene>
<reference evidence="3 4" key="1">
    <citation type="journal article" date="2004" name="Science">
        <title>The genome of the diatom Thalassiosira pseudonana: ecology, evolution, and metabolism.</title>
        <authorList>
            <person name="Armbrust E.V."/>
            <person name="Berges J.A."/>
            <person name="Bowler C."/>
            <person name="Green B.R."/>
            <person name="Martinez D."/>
            <person name="Putnam N.H."/>
            <person name="Zhou S."/>
            <person name="Allen A.E."/>
            <person name="Apt K.E."/>
            <person name="Bechner M."/>
            <person name="Brzezinski M.A."/>
            <person name="Chaal B.K."/>
            <person name="Chiovitti A."/>
            <person name="Davis A.K."/>
            <person name="Demarest M.S."/>
            <person name="Detter J.C."/>
            <person name="Glavina T."/>
            <person name="Goodstein D."/>
            <person name="Hadi M.Z."/>
            <person name="Hellsten U."/>
            <person name="Hildebrand M."/>
            <person name="Jenkins B.D."/>
            <person name="Jurka J."/>
            <person name="Kapitonov V.V."/>
            <person name="Kroger N."/>
            <person name="Lau W.W."/>
            <person name="Lane T.W."/>
            <person name="Larimer F.W."/>
            <person name="Lippmeier J.C."/>
            <person name="Lucas S."/>
            <person name="Medina M."/>
            <person name="Montsant A."/>
            <person name="Obornik M."/>
            <person name="Parker M.S."/>
            <person name="Palenik B."/>
            <person name="Pazour G.J."/>
            <person name="Richardson P.M."/>
            <person name="Rynearson T.A."/>
            <person name="Saito M.A."/>
            <person name="Schwartz D.C."/>
            <person name="Thamatrakoln K."/>
            <person name="Valentin K."/>
            <person name="Vardi A."/>
            <person name="Wilkerson F.P."/>
            <person name="Rokhsar D.S."/>
        </authorList>
    </citation>
    <scope>NUCLEOTIDE SEQUENCE [LARGE SCALE GENOMIC DNA]</scope>
    <source>
        <strain evidence="3 4">CCMP1335</strain>
    </source>
</reference>
<sequence length="531" mass="59767">MKQQHLTFAILILCLATVCLCHAFSLSISPWVTSSCRHHHHHRHTSAHHVGTSITFVRTQRSIQSSTTQRWSSPSPSAERATSSTASSSTPKRDLHPPTINAISQALLLRSQNTPSMPLRFIENSSMEPWEITLTAGKIAQRFAEEWLQQMQLDTERYAQSVEEIDEEMQVLAGRTVAVLTRLEELEEELLKRCVRKMEARDGGEELLDVDAFVMLGVPGEEIKEWQANSYNTTDQTIKAAEAIDAAALFDEQVRNNRARSLLAMFLHELEGPGLRKNGVKLPCMNVDFLSEEEWDMLLGPKGSEKTVPSVAAKEEDAAPSKNATSTNMKDAPPRPSLHPLTIDAIEEGLKLRAQNVSTSPLRPIDAQTEWFEVQYTAVKFADRFLEKYTKVSSATKANKEQHTWTEEELQTIGGRIVGVLMRLDDLEWEWNHRISTSSLEIPTNEWKTTLGLHPDNVEQVCPRTLDLAILEENDFARRRAERMLALFLLNVEGPAMKASGNEVPGGSEVDFIDDVPEILELMMPKLKKEQ</sequence>
<feature type="chain" id="PRO_5002839190" evidence="2">
    <location>
        <begin position="24"/>
        <end position="531"/>
    </location>
</feature>
<protein>
    <submittedName>
        <fullName evidence="3">Uncharacterized protein</fullName>
    </submittedName>
</protein>
<dbReference type="EMBL" id="CP001160">
    <property type="protein sequence ID" value="ACI64406.1"/>
    <property type="molecule type" value="Genomic_DNA"/>
</dbReference>
<dbReference type="HOGENOM" id="CLU_513422_0_0_1"/>
<dbReference type="KEGG" id="tps:THAPS_23344"/>
<name>B5YP69_THAPS</name>
<dbReference type="Proteomes" id="UP000001449">
    <property type="component" value="Chromosome 7"/>
</dbReference>
<dbReference type="PaxDb" id="35128-Thaps23344"/>
<dbReference type="RefSeq" id="XP_002295689.1">
    <property type="nucleotide sequence ID" value="XM_002295653.1"/>
</dbReference>
<dbReference type="eggNOG" id="ENOG502T4DD">
    <property type="taxonomic scope" value="Eukaryota"/>
</dbReference>
<feature type="region of interest" description="Disordered" evidence="1">
    <location>
        <begin position="305"/>
        <end position="337"/>
    </location>
</feature>
<reference evidence="3 4" key="2">
    <citation type="journal article" date="2008" name="Nature">
        <title>The Phaeodactylum genome reveals the evolutionary history of diatom genomes.</title>
        <authorList>
            <person name="Bowler C."/>
            <person name="Allen A.E."/>
            <person name="Badger J.H."/>
            <person name="Grimwood J."/>
            <person name="Jabbari K."/>
            <person name="Kuo A."/>
            <person name="Maheswari U."/>
            <person name="Martens C."/>
            <person name="Maumus F."/>
            <person name="Otillar R.P."/>
            <person name="Rayko E."/>
            <person name="Salamov A."/>
            <person name="Vandepoele K."/>
            <person name="Beszteri B."/>
            <person name="Gruber A."/>
            <person name="Heijde M."/>
            <person name="Katinka M."/>
            <person name="Mock T."/>
            <person name="Valentin K."/>
            <person name="Verret F."/>
            <person name="Berges J.A."/>
            <person name="Brownlee C."/>
            <person name="Cadoret J.P."/>
            <person name="Chiovitti A."/>
            <person name="Choi C.J."/>
            <person name="Coesel S."/>
            <person name="De Martino A."/>
            <person name="Detter J.C."/>
            <person name="Durkin C."/>
            <person name="Falciatore A."/>
            <person name="Fournet J."/>
            <person name="Haruta M."/>
            <person name="Huysman M.J."/>
            <person name="Jenkins B.D."/>
            <person name="Jiroutova K."/>
            <person name="Jorgensen R.E."/>
            <person name="Joubert Y."/>
            <person name="Kaplan A."/>
            <person name="Kroger N."/>
            <person name="Kroth P.G."/>
            <person name="La Roche J."/>
            <person name="Lindquist E."/>
            <person name="Lommer M."/>
            <person name="Martin-Jezequel V."/>
            <person name="Lopez P.J."/>
            <person name="Lucas S."/>
            <person name="Mangogna M."/>
            <person name="McGinnis K."/>
            <person name="Medlin L.K."/>
            <person name="Montsant A."/>
            <person name="Oudot-Le Secq M.P."/>
            <person name="Napoli C."/>
            <person name="Obornik M."/>
            <person name="Parker M.S."/>
            <person name="Petit J.L."/>
            <person name="Porcel B.M."/>
            <person name="Poulsen N."/>
            <person name="Robison M."/>
            <person name="Rychlewski L."/>
            <person name="Rynearson T.A."/>
            <person name="Schmutz J."/>
            <person name="Shapiro H."/>
            <person name="Siaut M."/>
            <person name="Stanley M."/>
            <person name="Sussman M.R."/>
            <person name="Taylor A.R."/>
            <person name="Vardi A."/>
            <person name="von Dassow P."/>
            <person name="Vyverman W."/>
            <person name="Willis A."/>
            <person name="Wyrwicz L.S."/>
            <person name="Rokhsar D.S."/>
            <person name="Weissenbach J."/>
            <person name="Armbrust E.V."/>
            <person name="Green B.R."/>
            <person name="Van de Peer Y."/>
            <person name="Grigoriev I.V."/>
        </authorList>
    </citation>
    <scope>NUCLEOTIDE SEQUENCE [LARGE SCALE GENOMIC DNA]</scope>
    <source>
        <strain evidence="3 4">CCMP1335</strain>
    </source>
</reference>
<dbReference type="InParanoid" id="B5YP69"/>
<feature type="region of interest" description="Disordered" evidence="1">
    <location>
        <begin position="65"/>
        <end position="97"/>
    </location>
</feature>
<feature type="signal peptide" evidence="2">
    <location>
        <begin position="1"/>
        <end position="23"/>
    </location>
</feature>
<keyword evidence="2" id="KW-0732">Signal</keyword>
<dbReference type="OMA" id="MEPWEIT"/>
<evidence type="ECO:0000256" key="1">
    <source>
        <dbReference type="SAM" id="MobiDB-lite"/>
    </source>
</evidence>
<dbReference type="GeneID" id="7446608"/>
<keyword evidence="4" id="KW-1185">Reference proteome</keyword>
<feature type="compositionally biased region" description="Low complexity" evidence="1">
    <location>
        <begin position="72"/>
        <end position="90"/>
    </location>
</feature>
<evidence type="ECO:0000256" key="2">
    <source>
        <dbReference type="SAM" id="SignalP"/>
    </source>
</evidence>
<accession>B5YP69</accession>
<organism evidence="3 4">
    <name type="scientific">Thalassiosira pseudonana</name>
    <name type="common">Marine diatom</name>
    <name type="synonym">Cyclotella nana</name>
    <dbReference type="NCBI Taxonomy" id="35128"/>
    <lineage>
        <taxon>Eukaryota</taxon>
        <taxon>Sar</taxon>
        <taxon>Stramenopiles</taxon>
        <taxon>Ochrophyta</taxon>
        <taxon>Bacillariophyta</taxon>
        <taxon>Coscinodiscophyceae</taxon>
        <taxon>Thalassiosirophycidae</taxon>
        <taxon>Thalassiosirales</taxon>
        <taxon>Thalassiosiraceae</taxon>
        <taxon>Thalassiosira</taxon>
    </lineage>
</organism>
<evidence type="ECO:0000313" key="4">
    <source>
        <dbReference type="Proteomes" id="UP000001449"/>
    </source>
</evidence>
<proteinExistence type="predicted"/>
<evidence type="ECO:0000313" key="3">
    <source>
        <dbReference type="EMBL" id="ACI64406.1"/>
    </source>
</evidence>
<dbReference type="AlphaFoldDB" id="B5YP69"/>